<dbReference type="InterPro" id="IPR036873">
    <property type="entry name" value="Rhodanese-like_dom_sf"/>
</dbReference>
<dbReference type="InterPro" id="IPR017582">
    <property type="entry name" value="SelU"/>
</dbReference>
<evidence type="ECO:0000256" key="1">
    <source>
        <dbReference type="ARBA" id="ARBA00023266"/>
    </source>
</evidence>
<dbReference type="GO" id="GO:0002098">
    <property type="term" value="P:tRNA wobble uridine modification"/>
    <property type="evidence" value="ECO:0007669"/>
    <property type="project" value="InterPro"/>
</dbReference>
<dbReference type="Pfam" id="PF00581">
    <property type="entry name" value="Rhodanese"/>
    <property type="match status" value="1"/>
</dbReference>
<feature type="domain" description="Rhodanese" evidence="2">
    <location>
        <begin position="22"/>
        <end position="143"/>
    </location>
</feature>
<dbReference type="PROSITE" id="PS50206">
    <property type="entry name" value="RHODANESE_3"/>
    <property type="match status" value="1"/>
</dbReference>
<gene>
    <name evidence="3" type="primary">mnmH</name>
    <name evidence="3" type="ORF">ENJ10_05040</name>
</gene>
<dbReference type="GO" id="GO:0004792">
    <property type="term" value="F:thiosulfate-cyanide sulfurtransferase activity"/>
    <property type="evidence" value="ECO:0007669"/>
    <property type="project" value="InterPro"/>
</dbReference>
<name>A0A7V1LL60_CALAY</name>
<proteinExistence type="predicted"/>
<dbReference type="NCBIfam" id="NF008750">
    <property type="entry name" value="PRK11784.1-2"/>
    <property type="match status" value="1"/>
</dbReference>
<evidence type="ECO:0000313" key="3">
    <source>
        <dbReference type="EMBL" id="HED10031.1"/>
    </source>
</evidence>
<dbReference type="SUPFAM" id="SSF52540">
    <property type="entry name" value="P-loop containing nucleoside triphosphate hydrolases"/>
    <property type="match status" value="1"/>
</dbReference>
<accession>A0A7V1LL60</accession>
<dbReference type="SMART" id="SM00450">
    <property type="entry name" value="RHOD"/>
    <property type="match status" value="1"/>
</dbReference>
<sequence length="356" mass="39928">MFLSLKNGRTGLQRADVRSFLQGGPSPVIDVRSPAEFARGHIPGAVNIPLLNDGERHEVGKKYVQTGREQAIELGLELVGPKMAILAQSAKSLSPEKHRRVYCWRGGMRSEKMAWLFELTGLNCTVLDGGYKAYRQAIMERFAQIKKLILIQGPTGSGKTEILLAMKELGLQVIDLEGLARHKGSAFGHLGQLEQPTSQQFQNDIFDILRNYNLSMPVFVEAESANIGKVSLPDPLWAKMKTSPVIHIDIAREARLAHLLEMYGHFPVEELIESTRRIAGYLGGKRLASVLESLEQGDIPRAVGQVLEYYDTSYERSRRHHLKEILFTYHSAHFDPSAAARFIAEKLNQEERLHAH</sequence>
<evidence type="ECO:0000259" key="2">
    <source>
        <dbReference type="PROSITE" id="PS50206"/>
    </source>
</evidence>
<dbReference type="EMBL" id="DRLD01000137">
    <property type="protein sequence ID" value="HED10031.1"/>
    <property type="molecule type" value="Genomic_DNA"/>
</dbReference>
<dbReference type="NCBIfam" id="NF008752">
    <property type="entry name" value="PRK11784.1-4"/>
    <property type="match status" value="1"/>
</dbReference>
<dbReference type="InterPro" id="IPR001763">
    <property type="entry name" value="Rhodanese-like_dom"/>
</dbReference>
<dbReference type="NCBIfam" id="TIGR03167">
    <property type="entry name" value="tRNA_sel_U_synt"/>
    <property type="match status" value="1"/>
</dbReference>
<organism evidence="3">
    <name type="scientific">Caldithrix abyssi</name>
    <dbReference type="NCBI Taxonomy" id="187145"/>
    <lineage>
        <taxon>Bacteria</taxon>
        <taxon>Pseudomonadati</taxon>
        <taxon>Calditrichota</taxon>
        <taxon>Calditrichia</taxon>
        <taxon>Calditrichales</taxon>
        <taxon>Calditrichaceae</taxon>
        <taxon>Caldithrix</taxon>
    </lineage>
</organism>
<dbReference type="AlphaFoldDB" id="A0A7V1LL60"/>
<dbReference type="Pfam" id="PF26341">
    <property type="entry name" value="AAA_SelU"/>
    <property type="match status" value="1"/>
</dbReference>
<dbReference type="PANTHER" id="PTHR30401">
    <property type="entry name" value="TRNA 2-SELENOURIDINE SYNTHASE"/>
    <property type="match status" value="1"/>
</dbReference>
<dbReference type="InterPro" id="IPR027417">
    <property type="entry name" value="P-loop_NTPase"/>
</dbReference>
<dbReference type="PANTHER" id="PTHR30401:SF0">
    <property type="entry name" value="TRNA 2-SELENOURIDINE SYNTHASE"/>
    <property type="match status" value="1"/>
</dbReference>
<dbReference type="InterPro" id="IPR058840">
    <property type="entry name" value="AAA_SelU"/>
</dbReference>
<dbReference type="SUPFAM" id="SSF52821">
    <property type="entry name" value="Rhodanese/Cell cycle control phosphatase"/>
    <property type="match status" value="1"/>
</dbReference>
<reference evidence="3" key="1">
    <citation type="journal article" date="2020" name="mSystems">
        <title>Genome- and Community-Level Interaction Insights into Carbon Utilization and Element Cycling Functions of Hydrothermarchaeota in Hydrothermal Sediment.</title>
        <authorList>
            <person name="Zhou Z."/>
            <person name="Liu Y."/>
            <person name="Xu W."/>
            <person name="Pan J."/>
            <person name="Luo Z.H."/>
            <person name="Li M."/>
        </authorList>
    </citation>
    <scope>NUCLEOTIDE SEQUENCE [LARGE SCALE GENOMIC DNA]</scope>
    <source>
        <strain evidence="3">HyVt-456</strain>
    </source>
</reference>
<dbReference type="Proteomes" id="UP000886005">
    <property type="component" value="Unassembled WGS sequence"/>
</dbReference>
<dbReference type="Gene3D" id="3.40.250.10">
    <property type="entry name" value="Rhodanese-like domain"/>
    <property type="match status" value="1"/>
</dbReference>
<comment type="caution">
    <text evidence="3">The sequence shown here is derived from an EMBL/GenBank/DDBJ whole genome shotgun (WGS) entry which is preliminary data.</text>
</comment>
<dbReference type="GO" id="GO:0043828">
    <property type="term" value="F:tRNA 2-selenouridine synthase activity"/>
    <property type="evidence" value="ECO:0007669"/>
    <property type="project" value="InterPro"/>
</dbReference>
<dbReference type="InterPro" id="IPR001307">
    <property type="entry name" value="Thiosulphate_STrfase_CS"/>
</dbReference>
<keyword evidence="1" id="KW-0711">Selenium</keyword>
<protein>
    <submittedName>
        <fullName evidence="3">tRNA 2-selenouridine(34) synthase MnmH</fullName>
    </submittedName>
</protein>
<dbReference type="PROSITE" id="PS00380">
    <property type="entry name" value="RHODANESE_1"/>
    <property type="match status" value="1"/>
</dbReference>